<dbReference type="Gene3D" id="3.30.40.10">
    <property type="entry name" value="Zinc/RING finger domain, C3HC4 (zinc finger)"/>
    <property type="match status" value="1"/>
</dbReference>
<name>A0ABM4CUW3_HYDVU</name>
<dbReference type="Pfam" id="PF00628">
    <property type="entry name" value="PHD"/>
    <property type="match status" value="1"/>
</dbReference>
<organism evidence="5 6">
    <name type="scientific">Hydra vulgaris</name>
    <name type="common">Hydra</name>
    <name type="synonym">Hydra attenuata</name>
    <dbReference type="NCBI Taxonomy" id="6087"/>
    <lineage>
        <taxon>Eukaryota</taxon>
        <taxon>Metazoa</taxon>
        <taxon>Cnidaria</taxon>
        <taxon>Hydrozoa</taxon>
        <taxon>Hydroidolina</taxon>
        <taxon>Anthoathecata</taxon>
        <taxon>Aplanulata</taxon>
        <taxon>Hydridae</taxon>
        <taxon>Hydra</taxon>
    </lineage>
</organism>
<dbReference type="RefSeq" id="XP_065665733.1">
    <property type="nucleotide sequence ID" value="XM_065809661.1"/>
</dbReference>
<dbReference type="GeneID" id="136087155"/>
<accession>A0ABM4CUW3</accession>
<protein>
    <submittedName>
        <fullName evidence="6">Uncharacterized protein LOC136087155</fullName>
    </submittedName>
</protein>
<dbReference type="InterPro" id="IPR019786">
    <property type="entry name" value="Zinc_finger_PHD-type_CS"/>
</dbReference>
<dbReference type="Proteomes" id="UP001652625">
    <property type="component" value="Chromosome 11"/>
</dbReference>
<dbReference type="SUPFAM" id="SSF56219">
    <property type="entry name" value="DNase I-like"/>
    <property type="match status" value="1"/>
</dbReference>
<dbReference type="InterPro" id="IPR013083">
    <property type="entry name" value="Znf_RING/FYVE/PHD"/>
</dbReference>
<dbReference type="SMART" id="SM00249">
    <property type="entry name" value="PHD"/>
    <property type="match status" value="1"/>
</dbReference>
<keyword evidence="5" id="KW-1185">Reference proteome</keyword>
<feature type="domain" description="Zinc finger PHD-type" evidence="4">
    <location>
        <begin position="6"/>
        <end position="58"/>
    </location>
</feature>
<proteinExistence type="predicted"/>
<reference evidence="6" key="1">
    <citation type="submission" date="2025-08" db="UniProtKB">
        <authorList>
            <consortium name="RefSeq"/>
        </authorList>
    </citation>
    <scope>IDENTIFICATION</scope>
</reference>
<dbReference type="PANTHER" id="PTHR47510">
    <property type="entry name" value="REVERSE TRANSCRIPTASE DOMAIN-CONTAINING PROTEIN"/>
    <property type="match status" value="1"/>
</dbReference>
<evidence type="ECO:0000313" key="6">
    <source>
        <dbReference type="RefSeq" id="XP_065665733.1"/>
    </source>
</evidence>
<dbReference type="InterPro" id="IPR011011">
    <property type="entry name" value="Znf_FYVE_PHD"/>
</dbReference>
<evidence type="ECO:0000256" key="2">
    <source>
        <dbReference type="ARBA" id="ARBA00022771"/>
    </source>
</evidence>
<dbReference type="SUPFAM" id="SSF57903">
    <property type="entry name" value="FYVE/PHD zinc finger"/>
    <property type="match status" value="1"/>
</dbReference>
<dbReference type="PANTHER" id="PTHR47510:SF3">
    <property type="entry name" value="ENDO_EXONUCLEASE_PHOSPHATASE DOMAIN-CONTAINING PROTEIN"/>
    <property type="match status" value="1"/>
</dbReference>
<dbReference type="InterPro" id="IPR036691">
    <property type="entry name" value="Endo/exonu/phosph_ase_sf"/>
</dbReference>
<dbReference type="InterPro" id="IPR019787">
    <property type="entry name" value="Znf_PHD-finger"/>
</dbReference>
<evidence type="ECO:0000256" key="3">
    <source>
        <dbReference type="ARBA" id="ARBA00022833"/>
    </source>
</evidence>
<sequence>MAFKSLCNTCHKNITDNQRAIQCDLCNSWVHAKCTHINAYSYNLLSNDSSDFYCHSCLSKSMAFSSISNLELKSTLLCKNIPTSSLNSFETPSNHKKIFKDLNKFPSSVNCKYYDVIDLNKTMLPNSELYIHLNIASLPFHIDELCSLISSLNNFPLAIGITESNLYINDTNITDIYINGFNIEHCPTEAKKGGALLYLRSNLNYVVRNDLMIYSSKYLESIFVEIEKPCESNIIIGCIYRHPSMNQHEFTSSHLTPLLEKLSNEKKKIFLMGDFNMDLLSHNESNPVSRYLDSLTSYSLSPSIILPSRITATSKTLIDNIFTNFHSTDQYSGNLTISISDHMAQFICIPGIPKHPKKVKTYRRCFKKFNKSLFIEEISNINWELSIKKDDDVNKSMVFILKTFDEILDRHAPCKILTNQQIKLKSKPWITYGILKSISVKNKLYKKFIKSKNIYKKNELFTKFKFYRNKISNLLKFSKKTYYITYFNNNLNSVKNTWKGIKEIINIRPSTHNTSFKLKLNENLITDHTAVSNIFNNFISTIHSKLLSKVIPPKRVFSGFLNIPNAKSSFINPVTGNEISGFITNTLETEKSFGPNSVPTLLFKLVLHIFSKPLCTVINNSFKSRIFPDIFKVAKVIPLFKKGSLIDFTNYRPISLLSNIVKLFEKAIHIRLYAFLEKFKCFYHHQYGFRANHSTSHALIEMT</sequence>
<keyword evidence="3" id="KW-0862">Zinc</keyword>
<gene>
    <name evidence="6" type="primary">LOC136087155</name>
</gene>
<dbReference type="PROSITE" id="PS01359">
    <property type="entry name" value="ZF_PHD_1"/>
    <property type="match status" value="1"/>
</dbReference>
<evidence type="ECO:0000259" key="4">
    <source>
        <dbReference type="SMART" id="SM00249"/>
    </source>
</evidence>
<dbReference type="InterPro" id="IPR001965">
    <property type="entry name" value="Znf_PHD"/>
</dbReference>
<keyword evidence="2" id="KW-0863">Zinc-finger</keyword>
<evidence type="ECO:0000313" key="5">
    <source>
        <dbReference type="Proteomes" id="UP001652625"/>
    </source>
</evidence>
<evidence type="ECO:0000256" key="1">
    <source>
        <dbReference type="ARBA" id="ARBA00022723"/>
    </source>
</evidence>
<keyword evidence="1" id="KW-0479">Metal-binding</keyword>